<dbReference type="AlphaFoldDB" id="A0A2P7AUC3"/>
<dbReference type="Proteomes" id="UP000241158">
    <property type="component" value="Unassembled WGS sequence"/>
</dbReference>
<name>A0A2P7AUC3_9HYPH</name>
<sequence>MEYCGQAVPFGRTSGEGCKVTIYIVLFRGINVGGNKKVKMETLRSLLVEAGYEGVATYVQSGNVVLKSSKTARQIAEVISKRFSGSFGFESRVFIRSTDEWNCMINKNPYPQAVENPISLHSVILEGDPTDAALEAFANKASENESFTIRNRVLYLYTPNGFGTSPLAAALDKALKVPLTSRNWRTVLALQELAEAA</sequence>
<comment type="caution">
    <text evidence="1">The sequence shown here is derived from an EMBL/GenBank/DDBJ whole genome shotgun (WGS) entry which is preliminary data.</text>
</comment>
<dbReference type="Gene3D" id="3.30.70.1280">
    <property type="entry name" value="SP0830-like domains"/>
    <property type="match status" value="1"/>
</dbReference>
<proteinExistence type="predicted"/>
<organism evidence="1 2">
    <name type="scientific">Phyllobacterium endophyticum</name>
    <dbReference type="NCBI Taxonomy" id="1149773"/>
    <lineage>
        <taxon>Bacteria</taxon>
        <taxon>Pseudomonadati</taxon>
        <taxon>Pseudomonadota</taxon>
        <taxon>Alphaproteobacteria</taxon>
        <taxon>Hyphomicrobiales</taxon>
        <taxon>Phyllobacteriaceae</taxon>
        <taxon>Phyllobacterium</taxon>
    </lineage>
</organism>
<dbReference type="InterPro" id="IPR012545">
    <property type="entry name" value="DUF1697"/>
</dbReference>
<dbReference type="PANTHER" id="PTHR36439:SF1">
    <property type="entry name" value="DUF1697 DOMAIN-CONTAINING PROTEIN"/>
    <property type="match status" value="1"/>
</dbReference>
<dbReference type="OrthoDB" id="9806494at2"/>
<evidence type="ECO:0008006" key="3">
    <source>
        <dbReference type="Google" id="ProtNLM"/>
    </source>
</evidence>
<dbReference type="EMBL" id="PGGN01000002">
    <property type="protein sequence ID" value="PSH57834.1"/>
    <property type="molecule type" value="Genomic_DNA"/>
</dbReference>
<accession>A0A2P7AUC3</accession>
<keyword evidence="2" id="KW-1185">Reference proteome</keyword>
<dbReference type="Pfam" id="PF08002">
    <property type="entry name" value="DUF1697"/>
    <property type="match status" value="1"/>
</dbReference>
<evidence type="ECO:0000313" key="2">
    <source>
        <dbReference type="Proteomes" id="UP000241158"/>
    </source>
</evidence>
<dbReference type="SUPFAM" id="SSF160379">
    <property type="entry name" value="SP0830-like"/>
    <property type="match status" value="1"/>
</dbReference>
<protein>
    <recommendedName>
        <fullName evidence="3">DUF1697 domain-containing protein</fullName>
    </recommendedName>
</protein>
<dbReference type="PIRSF" id="PIRSF008502">
    <property type="entry name" value="UCP008502"/>
    <property type="match status" value="1"/>
</dbReference>
<evidence type="ECO:0000313" key="1">
    <source>
        <dbReference type="EMBL" id="PSH57834.1"/>
    </source>
</evidence>
<reference evidence="2" key="1">
    <citation type="submission" date="2017-11" db="EMBL/GenBank/DDBJ databases">
        <authorList>
            <person name="Kuznetsova I."/>
            <person name="Sazanova A."/>
            <person name="Chirak E."/>
            <person name="Safronova V."/>
            <person name="Willems A."/>
        </authorList>
    </citation>
    <scope>NUCLEOTIDE SEQUENCE [LARGE SCALE GENOMIC DNA]</scope>
    <source>
        <strain evidence="2">PEPV15</strain>
    </source>
</reference>
<gene>
    <name evidence="1" type="ORF">CU100_09035</name>
</gene>
<dbReference type="PANTHER" id="PTHR36439">
    <property type="entry name" value="BLL4334 PROTEIN"/>
    <property type="match status" value="1"/>
</dbReference>